<accession>A0A085JJN3</accession>
<organism evidence="1 2">
    <name type="scientific">Tatumella ptyseos ATCC 33301</name>
    <dbReference type="NCBI Taxonomy" id="1005995"/>
    <lineage>
        <taxon>Bacteria</taxon>
        <taxon>Pseudomonadati</taxon>
        <taxon>Pseudomonadota</taxon>
        <taxon>Gammaproteobacteria</taxon>
        <taxon>Enterobacterales</taxon>
        <taxon>Erwiniaceae</taxon>
        <taxon>Tatumella</taxon>
    </lineage>
</organism>
<dbReference type="AlphaFoldDB" id="A0A085JJN3"/>
<evidence type="ECO:0000313" key="2">
    <source>
        <dbReference type="Proteomes" id="UP000028602"/>
    </source>
</evidence>
<name>A0A085JJN3_9GAMM</name>
<protein>
    <submittedName>
        <fullName evidence="1">Uncharacterized protein</fullName>
    </submittedName>
</protein>
<keyword evidence="2" id="KW-1185">Reference proteome</keyword>
<gene>
    <name evidence="1" type="ORF">GTPT_1212</name>
</gene>
<sequence>MKELKLIFTAISSGSPQTAGEVRYLNRPVAERTPQDT</sequence>
<dbReference type="Proteomes" id="UP000028602">
    <property type="component" value="Unassembled WGS sequence"/>
</dbReference>
<proteinExistence type="predicted"/>
<comment type="caution">
    <text evidence="1">The sequence shown here is derived from an EMBL/GenBank/DDBJ whole genome shotgun (WGS) entry which is preliminary data.</text>
</comment>
<reference evidence="1 2" key="1">
    <citation type="submission" date="2014-05" db="EMBL/GenBank/DDBJ databases">
        <title>ATOL: Assembling a taxonomically balanced genome-scale reconstruction of the evolutionary history of the Enterobacteriaceae.</title>
        <authorList>
            <person name="Plunkett G.III."/>
            <person name="Neeno-Eckwall E.C."/>
            <person name="Glasner J.D."/>
            <person name="Perna N.T."/>
        </authorList>
    </citation>
    <scope>NUCLEOTIDE SEQUENCE [LARGE SCALE GENOMIC DNA]</scope>
    <source>
        <strain evidence="1 2">ATCC 33301</strain>
    </source>
</reference>
<evidence type="ECO:0000313" key="1">
    <source>
        <dbReference type="EMBL" id="KFD20679.1"/>
    </source>
</evidence>
<dbReference type="EMBL" id="JMPR01000020">
    <property type="protein sequence ID" value="KFD20679.1"/>
    <property type="molecule type" value="Genomic_DNA"/>
</dbReference>